<evidence type="ECO:0000256" key="1">
    <source>
        <dbReference type="SAM" id="MobiDB-lite"/>
    </source>
</evidence>
<feature type="transmembrane region" description="Helical" evidence="2">
    <location>
        <begin position="21"/>
        <end position="42"/>
    </location>
</feature>
<organism evidence="3 4">
    <name type="scientific">Paraburkholderia ultramafica</name>
    <dbReference type="NCBI Taxonomy" id="1544867"/>
    <lineage>
        <taxon>Bacteria</taxon>
        <taxon>Pseudomonadati</taxon>
        <taxon>Pseudomonadota</taxon>
        <taxon>Betaproteobacteria</taxon>
        <taxon>Burkholderiales</taxon>
        <taxon>Burkholderiaceae</taxon>
        <taxon>Paraburkholderia</taxon>
    </lineage>
</organism>
<accession>A0A6S7BB14</accession>
<feature type="transmembrane region" description="Helical" evidence="2">
    <location>
        <begin position="48"/>
        <end position="66"/>
    </location>
</feature>
<dbReference type="Proteomes" id="UP000494365">
    <property type="component" value="Unassembled WGS sequence"/>
</dbReference>
<evidence type="ECO:0000313" key="3">
    <source>
        <dbReference type="EMBL" id="CAB3793293.1"/>
    </source>
</evidence>
<keyword evidence="4" id="KW-1185">Reference proteome</keyword>
<reference evidence="3 4" key="1">
    <citation type="submission" date="2020-04" db="EMBL/GenBank/DDBJ databases">
        <authorList>
            <person name="De Canck E."/>
        </authorList>
    </citation>
    <scope>NUCLEOTIDE SEQUENCE [LARGE SCALE GENOMIC DNA]</scope>
    <source>
        <strain evidence="3 4">LMG 28614</strain>
    </source>
</reference>
<evidence type="ECO:0000256" key="2">
    <source>
        <dbReference type="SAM" id="Phobius"/>
    </source>
</evidence>
<name>A0A6S7BB14_9BURK</name>
<evidence type="ECO:0000313" key="4">
    <source>
        <dbReference type="Proteomes" id="UP000494365"/>
    </source>
</evidence>
<keyword evidence="2" id="KW-0472">Membrane</keyword>
<proteinExistence type="predicted"/>
<sequence>MRKEAVVAFTQFTKCVDVKDKVYPGVPTVAAVLAAIAILVFGGGLSPYTAIPLLLIVIGFCNWWLYDRLLCLGGDRCAIGFLGAVEPSSGKSGLEAFDTDFSFNLVLAPHQYQELPPDYPPPGPPPFPPDPKEEEKKFKEALHRQIADDGLQGVLIKETATTGDEKTIFGTKKYDFQGYFSTLGGWSVKYTFQPYLHCEFEGAGVMDLLHAAEAALAFATAAAVFCAIPVVGWVVCAVLSVVAAIIAIVGVIGAMNDKAQPTVYDPVTGKTSSEMHSGSDILFVKGTWVFDTFHEGWNEIHPVKECYRIATARFERADVIDWDDAIASYMVAIHRWTWDATKLPVRTPIKLDGPPKPRDWTDWVAFWCDHVGTTSDPLTVAAQARPENQWAVHPLIDGCRPEPGVDPDPGPR</sequence>
<feature type="compositionally biased region" description="Pro residues" evidence="1">
    <location>
        <begin position="117"/>
        <end position="129"/>
    </location>
</feature>
<feature type="transmembrane region" description="Helical" evidence="2">
    <location>
        <begin position="237"/>
        <end position="255"/>
    </location>
</feature>
<dbReference type="EMBL" id="CADIKK010000016">
    <property type="protein sequence ID" value="CAB3793293.1"/>
    <property type="molecule type" value="Genomic_DNA"/>
</dbReference>
<gene>
    <name evidence="3" type="ORF">LMG28614_03689</name>
</gene>
<keyword evidence="2" id="KW-1133">Transmembrane helix</keyword>
<feature type="region of interest" description="Disordered" evidence="1">
    <location>
        <begin position="115"/>
        <end position="134"/>
    </location>
</feature>
<dbReference type="AlphaFoldDB" id="A0A6S7BB14"/>
<protein>
    <submittedName>
        <fullName evidence="3">Uncharacterized protein</fullName>
    </submittedName>
</protein>
<keyword evidence="2" id="KW-0812">Transmembrane</keyword>